<evidence type="ECO:0000256" key="3">
    <source>
        <dbReference type="ARBA" id="ARBA00022989"/>
    </source>
</evidence>
<feature type="transmembrane region" description="Helical" evidence="5">
    <location>
        <begin position="119"/>
        <end position="136"/>
    </location>
</feature>
<dbReference type="Proteomes" id="UP000541185">
    <property type="component" value="Unassembled WGS sequence"/>
</dbReference>
<feature type="transmembrane region" description="Helical" evidence="5">
    <location>
        <begin position="28"/>
        <end position="49"/>
    </location>
</feature>
<comment type="caution">
    <text evidence="7">The sequence shown here is derived from an EMBL/GenBank/DDBJ whole genome shotgun (WGS) entry which is preliminary data.</text>
</comment>
<evidence type="ECO:0000256" key="4">
    <source>
        <dbReference type="ARBA" id="ARBA00023136"/>
    </source>
</evidence>
<keyword evidence="8" id="KW-1185">Reference proteome</keyword>
<dbReference type="AlphaFoldDB" id="A0A848HDJ2"/>
<evidence type="ECO:0000313" key="7">
    <source>
        <dbReference type="EMBL" id="NML48457.1"/>
    </source>
</evidence>
<dbReference type="EMBL" id="JABBFX010000005">
    <property type="protein sequence ID" value="NML48457.1"/>
    <property type="molecule type" value="Genomic_DNA"/>
</dbReference>
<dbReference type="InterPro" id="IPR000620">
    <property type="entry name" value="EamA_dom"/>
</dbReference>
<feature type="transmembrane region" description="Helical" evidence="5">
    <location>
        <begin position="257"/>
        <end position="275"/>
    </location>
</feature>
<dbReference type="PANTHER" id="PTHR22911:SF6">
    <property type="entry name" value="SOLUTE CARRIER FAMILY 35 MEMBER G1"/>
    <property type="match status" value="1"/>
</dbReference>
<accession>A0A848HDJ2</accession>
<reference evidence="7 8" key="1">
    <citation type="submission" date="2020-04" db="EMBL/GenBank/DDBJ databases">
        <title>Ramlibacter sp. G-1-2-2 isolated from soil.</title>
        <authorList>
            <person name="Dahal R.H."/>
        </authorList>
    </citation>
    <scope>NUCLEOTIDE SEQUENCE [LARGE SCALE GENOMIC DNA]</scope>
    <source>
        <strain evidence="7 8">G-1-2-2</strain>
    </source>
</reference>
<feature type="transmembrane region" description="Helical" evidence="5">
    <location>
        <begin position="198"/>
        <end position="219"/>
    </location>
</feature>
<organism evidence="7 8">
    <name type="scientific">Ramlibacter agri</name>
    <dbReference type="NCBI Taxonomy" id="2728837"/>
    <lineage>
        <taxon>Bacteria</taxon>
        <taxon>Pseudomonadati</taxon>
        <taxon>Pseudomonadota</taxon>
        <taxon>Betaproteobacteria</taxon>
        <taxon>Burkholderiales</taxon>
        <taxon>Comamonadaceae</taxon>
        <taxon>Ramlibacter</taxon>
    </lineage>
</organism>
<feature type="transmembrane region" description="Helical" evidence="5">
    <location>
        <begin position="168"/>
        <end position="186"/>
    </location>
</feature>
<protein>
    <submittedName>
        <fullName evidence="7">DMT family transporter</fullName>
    </submittedName>
</protein>
<evidence type="ECO:0000256" key="1">
    <source>
        <dbReference type="ARBA" id="ARBA00004141"/>
    </source>
</evidence>
<feature type="domain" description="EamA" evidence="6">
    <location>
        <begin position="171"/>
        <end position="297"/>
    </location>
</feature>
<evidence type="ECO:0000313" key="8">
    <source>
        <dbReference type="Proteomes" id="UP000541185"/>
    </source>
</evidence>
<keyword evidence="2 5" id="KW-0812">Transmembrane</keyword>
<feature type="transmembrane region" description="Helical" evidence="5">
    <location>
        <begin position="143"/>
        <end position="162"/>
    </location>
</feature>
<dbReference type="SUPFAM" id="SSF103481">
    <property type="entry name" value="Multidrug resistance efflux transporter EmrE"/>
    <property type="match status" value="2"/>
</dbReference>
<feature type="transmembrane region" description="Helical" evidence="5">
    <location>
        <begin position="95"/>
        <end position="113"/>
    </location>
</feature>
<evidence type="ECO:0000256" key="5">
    <source>
        <dbReference type="SAM" id="Phobius"/>
    </source>
</evidence>
<keyword evidence="4 5" id="KW-0472">Membrane</keyword>
<comment type="subcellular location">
    <subcellularLocation>
        <location evidence="1">Membrane</location>
        <topology evidence="1">Multi-pass membrane protein</topology>
    </subcellularLocation>
</comment>
<feature type="transmembrane region" description="Helical" evidence="5">
    <location>
        <begin position="61"/>
        <end position="83"/>
    </location>
</feature>
<dbReference type="RefSeq" id="WP_169422796.1">
    <property type="nucleotide sequence ID" value="NZ_JABBFX010000005.1"/>
</dbReference>
<feature type="transmembrane region" description="Helical" evidence="5">
    <location>
        <begin position="225"/>
        <end position="245"/>
    </location>
</feature>
<dbReference type="PANTHER" id="PTHR22911">
    <property type="entry name" value="ACYL-MALONYL CONDENSING ENZYME-RELATED"/>
    <property type="match status" value="1"/>
</dbReference>
<evidence type="ECO:0000259" key="6">
    <source>
        <dbReference type="Pfam" id="PF00892"/>
    </source>
</evidence>
<gene>
    <name evidence="7" type="ORF">HHL11_32225</name>
</gene>
<feature type="transmembrane region" description="Helical" evidence="5">
    <location>
        <begin position="281"/>
        <end position="298"/>
    </location>
</feature>
<dbReference type="GO" id="GO:0016020">
    <property type="term" value="C:membrane"/>
    <property type="evidence" value="ECO:0007669"/>
    <property type="project" value="UniProtKB-SubCell"/>
</dbReference>
<feature type="domain" description="EamA" evidence="6">
    <location>
        <begin position="28"/>
        <end position="158"/>
    </location>
</feature>
<dbReference type="Pfam" id="PF00892">
    <property type="entry name" value="EamA"/>
    <property type="match status" value="2"/>
</dbReference>
<dbReference type="InterPro" id="IPR037185">
    <property type="entry name" value="EmrE-like"/>
</dbReference>
<sequence length="307" mass="33380">METSAVEDKQQARGLRARLQGLDPNVRALLWSGLSGFLFVVLNSIMRQLANTLGAFETQFLRYLFGLGVMVPLMMRGGFASYWPKNVTGQFTRGAMHTLGLVLWFMAVGHITIADTTAISFTTPIFIMLGAVLVFGEPLRWPRVVAAAIGFAGVVIVVLPKLTGGGNFYTLVMLASSPVFAASYLMTKALTRYERPAVIVAWQSISVATLSLPLAVWAWQWPTLGQWLTCAFCGVLGSTAHYCLTRSYATADISATQSVKFLDLVWATLIGWLAFGDATSRSTLIGGIVICGSTLWIARREARGPRS</sequence>
<name>A0A848HDJ2_9BURK</name>
<proteinExistence type="predicted"/>
<keyword evidence="3 5" id="KW-1133">Transmembrane helix</keyword>
<evidence type="ECO:0000256" key="2">
    <source>
        <dbReference type="ARBA" id="ARBA00022692"/>
    </source>
</evidence>